<organism evidence="3 4">
    <name type="scientific">Adineta steineri</name>
    <dbReference type="NCBI Taxonomy" id="433720"/>
    <lineage>
        <taxon>Eukaryota</taxon>
        <taxon>Metazoa</taxon>
        <taxon>Spiralia</taxon>
        <taxon>Gnathifera</taxon>
        <taxon>Rotifera</taxon>
        <taxon>Eurotatoria</taxon>
        <taxon>Bdelloidea</taxon>
        <taxon>Adinetida</taxon>
        <taxon>Adinetidae</taxon>
        <taxon>Adineta</taxon>
    </lineage>
</organism>
<reference evidence="3" key="1">
    <citation type="submission" date="2021-02" db="EMBL/GenBank/DDBJ databases">
        <authorList>
            <person name="Nowell W R."/>
        </authorList>
    </citation>
    <scope>NUCLEOTIDE SEQUENCE</scope>
</reference>
<dbReference type="GO" id="GO:0031410">
    <property type="term" value="C:cytoplasmic vesicle"/>
    <property type="evidence" value="ECO:0007669"/>
    <property type="project" value="TreeGrafter"/>
</dbReference>
<dbReference type="PANTHER" id="PTHR28441:SF2">
    <property type="entry name" value="PROTEIN FAM91A1"/>
    <property type="match status" value="1"/>
</dbReference>
<comment type="caution">
    <text evidence="3">The sequence shown here is derived from an EMBL/GenBank/DDBJ whole genome shotgun (WGS) entry which is preliminary data.</text>
</comment>
<proteinExistence type="inferred from homology"/>
<name>A0A819IKA4_9BILA</name>
<feature type="non-terminal residue" evidence="3">
    <location>
        <position position="1"/>
    </location>
</feature>
<gene>
    <name evidence="3" type="ORF">OXD698_LOCUS24849</name>
</gene>
<dbReference type="GO" id="GO:0006886">
    <property type="term" value="P:intracellular protein transport"/>
    <property type="evidence" value="ECO:0007669"/>
    <property type="project" value="TreeGrafter"/>
</dbReference>
<dbReference type="AlphaFoldDB" id="A0A819IKA4"/>
<sequence length="133" mass="14826">KNHGLEQLSTVIDLKNTCGYVSMLTLSATNSEEVLLDIRFGIPLFDEKISETIRNGIVKHKLCAKEKVQERLKSIRILSISLIAFIERFQQFDTSSCNMPLRHSSNGIRSTSLPQQPILFDGQTLTTIGSSSS</sequence>
<evidence type="ECO:0000313" key="3">
    <source>
        <dbReference type="EMBL" id="CAF3917867.1"/>
    </source>
</evidence>
<evidence type="ECO:0000259" key="2">
    <source>
        <dbReference type="Pfam" id="PF14648"/>
    </source>
</evidence>
<comment type="similarity">
    <text evidence="1">Belongs to the FAM91 family.</text>
</comment>
<evidence type="ECO:0000256" key="1">
    <source>
        <dbReference type="ARBA" id="ARBA00010319"/>
    </source>
</evidence>
<dbReference type="InterPro" id="IPR028097">
    <property type="entry name" value="FAM91_C_dom"/>
</dbReference>
<dbReference type="InterPro" id="IPR039199">
    <property type="entry name" value="FAM91"/>
</dbReference>
<accession>A0A819IKA4</accession>
<dbReference type="Proteomes" id="UP000663844">
    <property type="component" value="Unassembled WGS sequence"/>
</dbReference>
<dbReference type="PANTHER" id="PTHR28441">
    <property type="entry name" value="PROTEIN FAM91A1"/>
    <property type="match status" value="1"/>
</dbReference>
<dbReference type="GO" id="GO:0099041">
    <property type="term" value="P:vesicle tethering to Golgi"/>
    <property type="evidence" value="ECO:0007669"/>
    <property type="project" value="TreeGrafter"/>
</dbReference>
<dbReference type="EMBL" id="CAJOAZ010002325">
    <property type="protein sequence ID" value="CAF3917867.1"/>
    <property type="molecule type" value="Genomic_DNA"/>
</dbReference>
<dbReference type="GO" id="GO:0005802">
    <property type="term" value="C:trans-Golgi network"/>
    <property type="evidence" value="ECO:0007669"/>
    <property type="project" value="TreeGrafter"/>
</dbReference>
<protein>
    <recommendedName>
        <fullName evidence="2">FAM91 C-terminal domain-containing protein</fullName>
    </recommendedName>
</protein>
<evidence type="ECO:0000313" key="4">
    <source>
        <dbReference type="Proteomes" id="UP000663844"/>
    </source>
</evidence>
<dbReference type="Pfam" id="PF14648">
    <property type="entry name" value="FAM91_C"/>
    <property type="match status" value="1"/>
</dbReference>
<feature type="domain" description="FAM91 C-terminal" evidence="2">
    <location>
        <begin position="29"/>
        <end position="126"/>
    </location>
</feature>